<feature type="transmembrane region" description="Helical" evidence="1">
    <location>
        <begin position="162"/>
        <end position="180"/>
    </location>
</feature>
<feature type="signal peptide" evidence="2">
    <location>
        <begin position="1"/>
        <end position="21"/>
    </location>
</feature>
<proteinExistence type="predicted"/>
<dbReference type="Pfam" id="PF06579">
    <property type="entry name" value="Ly-6_related"/>
    <property type="match status" value="1"/>
</dbReference>
<dbReference type="GO" id="GO:0043025">
    <property type="term" value="C:neuronal cell body"/>
    <property type="evidence" value="ECO:0007669"/>
    <property type="project" value="TreeGrafter"/>
</dbReference>
<protein>
    <submittedName>
        <fullName evidence="3">Uncharacterized protein</fullName>
    </submittedName>
</protein>
<dbReference type="GO" id="GO:0042048">
    <property type="term" value="P:olfactory behavior"/>
    <property type="evidence" value="ECO:0007669"/>
    <property type="project" value="TreeGrafter"/>
</dbReference>
<dbReference type="OrthoDB" id="5837919at2759"/>
<organism evidence="3 4">
    <name type="scientific">Meloidogyne enterolobii</name>
    <name type="common">Root-knot nematode worm</name>
    <name type="synonym">Meloidogyne mayaguensis</name>
    <dbReference type="NCBI Taxonomy" id="390850"/>
    <lineage>
        <taxon>Eukaryota</taxon>
        <taxon>Metazoa</taxon>
        <taxon>Ecdysozoa</taxon>
        <taxon>Nematoda</taxon>
        <taxon>Chromadorea</taxon>
        <taxon>Rhabditida</taxon>
        <taxon>Tylenchina</taxon>
        <taxon>Tylenchomorpha</taxon>
        <taxon>Tylenchoidea</taxon>
        <taxon>Meloidogynidae</taxon>
        <taxon>Meloidogyninae</taxon>
        <taxon>Meloidogyne</taxon>
    </lineage>
</organism>
<feature type="chain" id="PRO_5027773196" evidence="2">
    <location>
        <begin position="22"/>
        <end position="182"/>
    </location>
</feature>
<dbReference type="GO" id="GO:0030424">
    <property type="term" value="C:axon"/>
    <property type="evidence" value="ECO:0007669"/>
    <property type="project" value="TreeGrafter"/>
</dbReference>
<sequence>MSLIFPTFLLFLFPLITFTLADSALKNRCYSCASENMKEDFISRDRGPPGRVKEPKLYDSMCDLDSWLIRDKSSVDCNGPCFKWQQILNNSGVLSYSTIRDCYERLFDQTNNRPTPSTSIPNYTTQCKHSIRELDCLDKTSVEEHTCFCSGDFCNFARREEFKNLVVIYFAIMLILKIILIN</sequence>
<keyword evidence="2" id="KW-0732">Signal</keyword>
<reference evidence="3 4" key="1">
    <citation type="submission" date="2020-08" db="EMBL/GenBank/DDBJ databases">
        <authorList>
            <person name="Koutsovoulos G."/>
            <person name="Danchin GJ E."/>
        </authorList>
    </citation>
    <scope>NUCLEOTIDE SEQUENCE [LARGE SCALE GENOMIC DNA]</scope>
</reference>
<evidence type="ECO:0000313" key="4">
    <source>
        <dbReference type="Proteomes" id="UP000580250"/>
    </source>
</evidence>
<keyword evidence="1" id="KW-0472">Membrane</keyword>
<dbReference type="AlphaFoldDB" id="A0A6V7XQ92"/>
<dbReference type="Proteomes" id="UP000580250">
    <property type="component" value="Unassembled WGS sequence"/>
</dbReference>
<evidence type="ECO:0000256" key="2">
    <source>
        <dbReference type="SAM" id="SignalP"/>
    </source>
</evidence>
<dbReference type="EMBL" id="CAJEWN010002010">
    <property type="protein sequence ID" value="CAD2201434.1"/>
    <property type="molecule type" value="Genomic_DNA"/>
</dbReference>
<gene>
    <name evidence="3" type="ORF">MENT_LOCUS54982</name>
</gene>
<comment type="caution">
    <text evidence="3">The sequence shown here is derived from an EMBL/GenBank/DDBJ whole genome shotgun (WGS) entry which is preliminary data.</text>
</comment>
<dbReference type="GO" id="GO:1990834">
    <property type="term" value="P:response to odorant"/>
    <property type="evidence" value="ECO:0007669"/>
    <property type="project" value="TreeGrafter"/>
</dbReference>
<dbReference type="InterPro" id="IPR010558">
    <property type="entry name" value="Ly-6-related"/>
</dbReference>
<keyword evidence="1" id="KW-1133">Transmembrane helix</keyword>
<dbReference type="PANTHER" id="PTHR34722">
    <property type="entry name" value="HOMOLOG OF ODR-2 (TWO)-RELATED"/>
    <property type="match status" value="1"/>
</dbReference>
<evidence type="ECO:0000256" key="1">
    <source>
        <dbReference type="SAM" id="Phobius"/>
    </source>
</evidence>
<dbReference type="PANTHER" id="PTHR34722:SF9">
    <property type="entry name" value="HOMOLOG OF ODR-2 (TWO)"/>
    <property type="match status" value="1"/>
</dbReference>
<keyword evidence="1" id="KW-0812">Transmembrane</keyword>
<name>A0A6V7XQ92_MELEN</name>
<evidence type="ECO:0000313" key="3">
    <source>
        <dbReference type="EMBL" id="CAD2201434.1"/>
    </source>
</evidence>
<accession>A0A6V7XQ92</accession>